<dbReference type="RefSeq" id="WP_191753426.1">
    <property type="nucleotide sequence ID" value="NZ_JACSQM010000003.1"/>
</dbReference>
<dbReference type="PANTHER" id="PTHR30411:SF1">
    <property type="entry name" value="CYTOPLASMIC PROTEIN"/>
    <property type="match status" value="1"/>
</dbReference>
<evidence type="ECO:0000259" key="1">
    <source>
        <dbReference type="Pfam" id="PF04073"/>
    </source>
</evidence>
<organism evidence="2 3">
    <name type="scientific">Fictibacillus norfolkensis</name>
    <dbReference type="NCBI Taxonomy" id="2762233"/>
    <lineage>
        <taxon>Bacteria</taxon>
        <taxon>Bacillati</taxon>
        <taxon>Bacillota</taxon>
        <taxon>Bacilli</taxon>
        <taxon>Bacillales</taxon>
        <taxon>Fictibacillaceae</taxon>
        <taxon>Fictibacillus</taxon>
    </lineage>
</organism>
<reference evidence="2 3" key="1">
    <citation type="submission" date="2020-08" db="EMBL/GenBank/DDBJ databases">
        <title>A Genomic Blueprint of the Chicken Gut Microbiome.</title>
        <authorList>
            <person name="Gilroy R."/>
            <person name="Ravi A."/>
            <person name="Getino M."/>
            <person name="Pursley I."/>
            <person name="Horton D.L."/>
            <person name="Alikhan N.-F."/>
            <person name="Baker D."/>
            <person name="Gharbi K."/>
            <person name="Hall N."/>
            <person name="Watson M."/>
            <person name="Adriaenssens E.M."/>
            <person name="Foster-Nyarko E."/>
            <person name="Jarju S."/>
            <person name="Secka A."/>
            <person name="Antonio M."/>
            <person name="Oren A."/>
            <person name="Chaudhuri R."/>
            <person name="La Ragione R.M."/>
            <person name="Hildebrand F."/>
            <person name="Pallen M.J."/>
        </authorList>
    </citation>
    <scope>NUCLEOTIDE SEQUENCE [LARGE SCALE GENOMIC DNA]</scope>
    <source>
        <strain evidence="2 3">Sa2CUA10</strain>
    </source>
</reference>
<dbReference type="CDD" id="cd04332">
    <property type="entry name" value="YbaK_like"/>
    <property type="match status" value="1"/>
</dbReference>
<dbReference type="Pfam" id="PF04073">
    <property type="entry name" value="tRNA_edit"/>
    <property type="match status" value="1"/>
</dbReference>
<name>A0ABR8SKN2_9BACL</name>
<dbReference type="InterPro" id="IPR007214">
    <property type="entry name" value="YbaK/aa-tRNA-synth-assoc-dom"/>
</dbReference>
<dbReference type="PANTHER" id="PTHR30411">
    <property type="entry name" value="CYTOPLASMIC PROTEIN"/>
    <property type="match status" value="1"/>
</dbReference>
<sequence>MENYHYAINSFIAENNIGAIHLVLKESCHSVQDAAIAINVSQHDFVKNICLLDNKEQLILAIVKGEDRVSTTRVGKALNIERPRLATEDEILAHTGFPAGGVPSFGFKAIFLVDPKVTQLPYIYTGGGSQFSLIKVETNSMLQANKGQVIRIRK</sequence>
<evidence type="ECO:0000313" key="3">
    <source>
        <dbReference type="Proteomes" id="UP000603641"/>
    </source>
</evidence>
<dbReference type="EMBL" id="JACSQM010000003">
    <property type="protein sequence ID" value="MBD7964045.1"/>
    <property type="molecule type" value="Genomic_DNA"/>
</dbReference>
<gene>
    <name evidence="2" type="ORF">H9648_08265</name>
</gene>
<feature type="domain" description="YbaK/aminoacyl-tRNA synthetase-associated" evidence="1">
    <location>
        <begin position="26"/>
        <end position="140"/>
    </location>
</feature>
<accession>A0ABR8SKN2</accession>
<dbReference type="InterPro" id="IPR036754">
    <property type="entry name" value="YbaK/aa-tRNA-synt-asso_dom_sf"/>
</dbReference>
<protein>
    <submittedName>
        <fullName evidence="2">YbaK/EbsC family protein</fullName>
    </submittedName>
</protein>
<dbReference type="SUPFAM" id="SSF55826">
    <property type="entry name" value="YbaK/ProRS associated domain"/>
    <property type="match status" value="1"/>
</dbReference>
<proteinExistence type="predicted"/>
<comment type="caution">
    <text evidence="2">The sequence shown here is derived from an EMBL/GenBank/DDBJ whole genome shotgun (WGS) entry which is preliminary data.</text>
</comment>
<keyword evidence="3" id="KW-1185">Reference proteome</keyword>
<dbReference type="Gene3D" id="3.90.960.10">
    <property type="entry name" value="YbaK/aminoacyl-tRNA synthetase-associated domain"/>
    <property type="match status" value="1"/>
</dbReference>
<evidence type="ECO:0000313" key="2">
    <source>
        <dbReference type="EMBL" id="MBD7964045.1"/>
    </source>
</evidence>
<dbReference type="Proteomes" id="UP000603641">
    <property type="component" value="Unassembled WGS sequence"/>
</dbReference>